<dbReference type="Proteomes" id="UP001528411">
    <property type="component" value="Unassembled WGS sequence"/>
</dbReference>
<dbReference type="CDD" id="cd17546">
    <property type="entry name" value="REC_hyHK_CKI1_RcsC-like"/>
    <property type="match status" value="1"/>
</dbReference>
<evidence type="ECO:0000259" key="6">
    <source>
        <dbReference type="PROSITE" id="PS50109"/>
    </source>
</evidence>
<dbReference type="SUPFAM" id="SSF47384">
    <property type="entry name" value="Homodimeric domain of signal transducing histidine kinase"/>
    <property type="match status" value="1"/>
</dbReference>
<evidence type="ECO:0000313" key="9">
    <source>
        <dbReference type="Proteomes" id="UP001528411"/>
    </source>
</evidence>
<comment type="catalytic activity">
    <reaction evidence="1">
        <text>ATP + protein L-histidine = ADP + protein N-phospho-L-histidine.</text>
        <dbReference type="EC" id="2.7.13.3"/>
    </reaction>
</comment>
<dbReference type="InterPro" id="IPR004358">
    <property type="entry name" value="Sig_transdc_His_kin-like_C"/>
</dbReference>
<dbReference type="GO" id="GO:0005524">
    <property type="term" value="F:ATP binding"/>
    <property type="evidence" value="ECO:0007669"/>
    <property type="project" value="UniProtKB-KW"/>
</dbReference>
<dbReference type="PROSITE" id="PS50110">
    <property type="entry name" value="RESPONSE_REGULATORY"/>
    <property type="match status" value="1"/>
</dbReference>
<dbReference type="Pfam" id="PF02518">
    <property type="entry name" value="HATPase_c"/>
    <property type="match status" value="1"/>
</dbReference>
<name>A0ABT5FBR5_9GAMM</name>
<evidence type="ECO:0000256" key="4">
    <source>
        <dbReference type="ARBA" id="ARBA00023012"/>
    </source>
</evidence>
<dbReference type="SUPFAM" id="SSF52172">
    <property type="entry name" value="CheY-like"/>
    <property type="match status" value="1"/>
</dbReference>
<proteinExistence type="predicted"/>
<comment type="caution">
    <text evidence="8">The sequence shown here is derived from an EMBL/GenBank/DDBJ whole genome shotgun (WGS) entry which is preliminary data.</text>
</comment>
<dbReference type="RefSeq" id="WP_272182528.1">
    <property type="nucleotide sequence ID" value="NZ_JAQOMS010000002.1"/>
</dbReference>
<evidence type="ECO:0000256" key="2">
    <source>
        <dbReference type="ARBA" id="ARBA00012438"/>
    </source>
</evidence>
<organism evidence="8 9">
    <name type="scientific">Psychrosphaera algicola</name>
    <dbReference type="NCBI Taxonomy" id="3023714"/>
    <lineage>
        <taxon>Bacteria</taxon>
        <taxon>Pseudomonadati</taxon>
        <taxon>Pseudomonadota</taxon>
        <taxon>Gammaproteobacteria</taxon>
        <taxon>Alteromonadales</taxon>
        <taxon>Pseudoalteromonadaceae</taxon>
        <taxon>Psychrosphaera</taxon>
    </lineage>
</organism>
<keyword evidence="8" id="KW-0547">Nucleotide-binding</keyword>
<dbReference type="Gene3D" id="1.10.287.130">
    <property type="match status" value="1"/>
</dbReference>
<accession>A0ABT5FBR5</accession>
<dbReference type="SUPFAM" id="SSF55874">
    <property type="entry name" value="ATPase domain of HSP90 chaperone/DNA topoisomerase II/histidine kinase"/>
    <property type="match status" value="1"/>
</dbReference>
<dbReference type="Gene3D" id="3.30.565.10">
    <property type="entry name" value="Histidine kinase-like ATPase, C-terminal domain"/>
    <property type="match status" value="1"/>
</dbReference>
<dbReference type="SMART" id="SM00448">
    <property type="entry name" value="REC"/>
    <property type="match status" value="1"/>
</dbReference>
<dbReference type="InterPro" id="IPR036097">
    <property type="entry name" value="HisK_dim/P_sf"/>
</dbReference>
<dbReference type="PANTHER" id="PTHR45339">
    <property type="entry name" value="HYBRID SIGNAL TRANSDUCTION HISTIDINE KINASE J"/>
    <property type="match status" value="1"/>
</dbReference>
<dbReference type="InterPro" id="IPR001789">
    <property type="entry name" value="Sig_transdc_resp-reg_receiver"/>
</dbReference>
<evidence type="ECO:0000259" key="7">
    <source>
        <dbReference type="PROSITE" id="PS50110"/>
    </source>
</evidence>
<dbReference type="Pfam" id="PF00512">
    <property type="entry name" value="HisKA"/>
    <property type="match status" value="1"/>
</dbReference>
<dbReference type="PANTHER" id="PTHR45339:SF1">
    <property type="entry name" value="HYBRID SIGNAL TRANSDUCTION HISTIDINE KINASE J"/>
    <property type="match status" value="1"/>
</dbReference>
<dbReference type="EMBL" id="JAQOMS010000002">
    <property type="protein sequence ID" value="MDC2888589.1"/>
    <property type="molecule type" value="Genomic_DNA"/>
</dbReference>
<feature type="domain" description="Response regulatory" evidence="7">
    <location>
        <begin position="451"/>
        <end position="570"/>
    </location>
</feature>
<evidence type="ECO:0000256" key="5">
    <source>
        <dbReference type="PROSITE-ProRule" id="PRU00169"/>
    </source>
</evidence>
<dbReference type="InterPro" id="IPR005467">
    <property type="entry name" value="His_kinase_dom"/>
</dbReference>
<dbReference type="InterPro" id="IPR036890">
    <property type="entry name" value="HATPase_C_sf"/>
</dbReference>
<dbReference type="SMART" id="SM00388">
    <property type="entry name" value="HisKA"/>
    <property type="match status" value="1"/>
</dbReference>
<keyword evidence="9" id="KW-1185">Reference proteome</keyword>
<keyword evidence="4" id="KW-0902">Two-component regulatory system</keyword>
<reference evidence="8 9" key="1">
    <citation type="submission" date="2023-01" db="EMBL/GenBank/DDBJ databases">
        <title>Psychrosphaera sp. nov., isolated from marine algae.</title>
        <authorList>
            <person name="Bayburt H."/>
            <person name="Choi B.J."/>
            <person name="Kim J.M."/>
            <person name="Choi D.G."/>
            <person name="Jeon C.O."/>
        </authorList>
    </citation>
    <scope>NUCLEOTIDE SEQUENCE [LARGE SCALE GENOMIC DNA]</scope>
    <source>
        <strain evidence="8 9">G1-22</strain>
    </source>
</reference>
<evidence type="ECO:0000256" key="1">
    <source>
        <dbReference type="ARBA" id="ARBA00000085"/>
    </source>
</evidence>
<keyword evidence="3 5" id="KW-0597">Phosphoprotein</keyword>
<dbReference type="PRINTS" id="PR00344">
    <property type="entry name" value="BCTRLSENSOR"/>
</dbReference>
<dbReference type="Pfam" id="PF00072">
    <property type="entry name" value="Response_reg"/>
    <property type="match status" value="1"/>
</dbReference>
<dbReference type="Gene3D" id="3.40.50.2300">
    <property type="match status" value="1"/>
</dbReference>
<gene>
    <name evidence="8" type="ORF">PN838_07220</name>
</gene>
<sequence length="571" mass="63744">MRKLNVELEQRVAQRTEALAQASKRAELANKAKSDFLAMMSHELRTPMNAIIGNLELAFDDDLKQETRSLIEISKTAADNLVSILNDILDLNKIEAGKLELEDEPFSISEVIDNICKIFLPVASKKNLILDVREAPDIPKLVMGDDVRLRQILFNLLGNAIKFTSSNSDKVGKIVVDVYVAKTTGALTSMVFSIRDNGIGIAKDVQNSLFSPFVQAEKSTTRKYGGTGLGLAICGKLADMMGGHIALESELHVGSTFSLHLPVWRASEDNLEASKLLDKRITIINFNQYLVKVSRRYKAYLESEGANVTFIPHEFTAEAIKTLNADDIDITFALIGENEFVKNNLEQLAHYIPAHDIAVAIDRSELDTFVNNNPKFRPIPIKPTTRNQLLSNIIHFYDSDKRSKAQAEAEAEADDFDLFDELAELDLFSTDANATELTSKQDDVEATKIADILIVEDNPFNQDLINKQMVRLGYVVDTAGDGVEAFKMWQERNYKLILTDCHMPEMDGYELTLNIRKLELKDMMTTIPIVAITGAAMSGDKEHCLSVGMNDFISKPVKLADLKTIMEKWYG</sequence>
<dbReference type="SMART" id="SM00387">
    <property type="entry name" value="HATPase_c"/>
    <property type="match status" value="1"/>
</dbReference>
<dbReference type="EC" id="2.7.13.3" evidence="2"/>
<evidence type="ECO:0000313" key="8">
    <source>
        <dbReference type="EMBL" id="MDC2888589.1"/>
    </source>
</evidence>
<dbReference type="InterPro" id="IPR011006">
    <property type="entry name" value="CheY-like_superfamily"/>
</dbReference>
<dbReference type="PROSITE" id="PS50109">
    <property type="entry name" value="HIS_KIN"/>
    <property type="match status" value="1"/>
</dbReference>
<feature type="modified residue" description="4-aspartylphosphate" evidence="5">
    <location>
        <position position="500"/>
    </location>
</feature>
<dbReference type="CDD" id="cd00082">
    <property type="entry name" value="HisKA"/>
    <property type="match status" value="1"/>
</dbReference>
<dbReference type="InterPro" id="IPR003594">
    <property type="entry name" value="HATPase_dom"/>
</dbReference>
<dbReference type="InterPro" id="IPR003661">
    <property type="entry name" value="HisK_dim/P_dom"/>
</dbReference>
<protein>
    <recommendedName>
        <fullName evidence="2">histidine kinase</fullName>
        <ecNumber evidence="2">2.7.13.3</ecNumber>
    </recommendedName>
</protein>
<feature type="domain" description="Histidine kinase" evidence="6">
    <location>
        <begin position="39"/>
        <end position="265"/>
    </location>
</feature>
<keyword evidence="8" id="KW-0067">ATP-binding</keyword>
<dbReference type="CDD" id="cd16922">
    <property type="entry name" value="HATPase_EvgS-ArcB-TorS-like"/>
    <property type="match status" value="1"/>
</dbReference>
<evidence type="ECO:0000256" key="3">
    <source>
        <dbReference type="ARBA" id="ARBA00022553"/>
    </source>
</evidence>